<name>A0A3P6QEE4_DIBLA</name>
<feature type="non-terminal residue" evidence="1">
    <location>
        <position position="50"/>
    </location>
</feature>
<dbReference type="EMBL" id="UYRU01005274">
    <property type="protein sequence ID" value="VDK38575.1"/>
    <property type="molecule type" value="Genomic_DNA"/>
</dbReference>
<organism evidence="1 2">
    <name type="scientific">Dibothriocephalus latus</name>
    <name type="common">Fish tapeworm</name>
    <name type="synonym">Diphyllobothrium latum</name>
    <dbReference type="NCBI Taxonomy" id="60516"/>
    <lineage>
        <taxon>Eukaryota</taxon>
        <taxon>Metazoa</taxon>
        <taxon>Spiralia</taxon>
        <taxon>Lophotrochozoa</taxon>
        <taxon>Platyhelminthes</taxon>
        <taxon>Cestoda</taxon>
        <taxon>Eucestoda</taxon>
        <taxon>Diphyllobothriidea</taxon>
        <taxon>Diphyllobothriidae</taxon>
        <taxon>Dibothriocephalus</taxon>
    </lineage>
</organism>
<dbReference type="AlphaFoldDB" id="A0A3P6QEE4"/>
<accession>A0A3P6QEE4</accession>
<proteinExistence type="predicted"/>
<sequence>MISLLDDAALHQLISTGVKLEAPVDNHFEALQRPFGYRQPPALALEAFWI</sequence>
<evidence type="ECO:0000313" key="1">
    <source>
        <dbReference type="EMBL" id="VDK38575.1"/>
    </source>
</evidence>
<gene>
    <name evidence="1" type="ORF">DILT_LOCUS961</name>
</gene>
<protein>
    <submittedName>
        <fullName evidence="1">Uncharacterized protein</fullName>
    </submittedName>
</protein>
<dbReference type="Proteomes" id="UP000281553">
    <property type="component" value="Unassembled WGS sequence"/>
</dbReference>
<reference evidence="1 2" key="1">
    <citation type="submission" date="2018-11" db="EMBL/GenBank/DDBJ databases">
        <authorList>
            <consortium name="Pathogen Informatics"/>
        </authorList>
    </citation>
    <scope>NUCLEOTIDE SEQUENCE [LARGE SCALE GENOMIC DNA]</scope>
</reference>
<dbReference type="OrthoDB" id="6280013at2759"/>
<evidence type="ECO:0000313" key="2">
    <source>
        <dbReference type="Proteomes" id="UP000281553"/>
    </source>
</evidence>
<keyword evidence="2" id="KW-1185">Reference proteome</keyword>